<evidence type="ECO:0000313" key="1">
    <source>
        <dbReference type="EMBL" id="SMC10554.1"/>
    </source>
</evidence>
<accession>A0A1X7BLY3</accession>
<dbReference type="AlphaFoldDB" id="A0A1X7BLY3"/>
<proteinExistence type="predicted"/>
<dbReference type="EMBL" id="FWXB01000001">
    <property type="protein sequence ID" value="SMC10554.1"/>
    <property type="molecule type" value="Genomic_DNA"/>
</dbReference>
<organism evidence="1 2">
    <name type="scientific">Roseovarius aestuarii</name>
    <dbReference type="NCBI Taxonomy" id="475083"/>
    <lineage>
        <taxon>Bacteria</taxon>
        <taxon>Pseudomonadati</taxon>
        <taxon>Pseudomonadota</taxon>
        <taxon>Alphaproteobacteria</taxon>
        <taxon>Rhodobacterales</taxon>
        <taxon>Roseobacteraceae</taxon>
        <taxon>Roseovarius</taxon>
    </lineage>
</organism>
<dbReference type="RefSeq" id="WP_139836265.1">
    <property type="nucleotide sequence ID" value="NZ_FWXB01000001.1"/>
</dbReference>
<evidence type="ECO:0000313" key="2">
    <source>
        <dbReference type="Proteomes" id="UP000193224"/>
    </source>
</evidence>
<reference evidence="1 2" key="1">
    <citation type="submission" date="2017-03" db="EMBL/GenBank/DDBJ databases">
        <authorList>
            <person name="Afonso C.L."/>
            <person name="Miller P.J."/>
            <person name="Scott M.A."/>
            <person name="Spackman E."/>
            <person name="Goraichik I."/>
            <person name="Dimitrov K.M."/>
            <person name="Suarez D.L."/>
            <person name="Swayne D.E."/>
        </authorList>
    </citation>
    <scope>NUCLEOTIDE SEQUENCE [LARGE SCALE GENOMIC DNA]</scope>
    <source>
        <strain evidence="1 2">CECT 7745</strain>
    </source>
</reference>
<dbReference type="Proteomes" id="UP000193224">
    <property type="component" value="Unassembled WGS sequence"/>
</dbReference>
<name>A0A1X7BLY3_9RHOB</name>
<protein>
    <submittedName>
        <fullName evidence="1">Uncharacterized protein</fullName>
    </submittedName>
</protein>
<gene>
    <name evidence="1" type="ORF">ROA7745_00361</name>
</gene>
<dbReference type="OrthoDB" id="7876886at2"/>
<keyword evidence="2" id="KW-1185">Reference proteome</keyword>
<sequence length="91" mass="9865">MLKEDSTQIFFAALAQVSSKITEPESALTLAAHDATQNPSPAAFVRAQEELARLSDDVRDQILGGVHARLRNDIGLIWENLPNAPTSGRPN</sequence>